<dbReference type="EMBL" id="WKKI01000020">
    <property type="protein sequence ID" value="MRX72699.1"/>
    <property type="molecule type" value="Genomic_DNA"/>
</dbReference>
<keyword evidence="4" id="KW-1185">Reference proteome</keyword>
<dbReference type="Pfam" id="PF13563">
    <property type="entry name" value="2_5_RNA_ligase2"/>
    <property type="match status" value="1"/>
</dbReference>
<dbReference type="EC" id="3.1.4.58" evidence="2"/>
<evidence type="ECO:0000256" key="2">
    <source>
        <dbReference type="HAMAP-Rule" id="MF_01940"/>
    </source>
</evidence>
<comment type="caution">
    <text evidence="3">The sequence shown here is derived from an EMBL/GenBank/DDBJ whole genome shotgun (WGS) entry which is preliminary data.</text>
</comment>
<reference evidence="3 4" key="1">
    <citation type="submission" date="2019-11" db="EMBL/GenBank/DDBJ databases">
        <title>Bacillus lacus genome.</title>
        <authorList>
            <person name="Allen C.J."/>
            <person name="Newman J.D."/>
        </authorList>
    </citation>
    <scope>NUCLEOTIDE SEQUENCE [LARGE SCALE GENOMIC DNA]</scope>
    <source>
        <strain evidence="3 4">KCTC 33946</strain>
    </source>
</reference>
<evidence type="ECO:0000313" key="4">
    <source>
        <dbReference type="Proteomes" id="UP000448867"/>
    </source>
</evidence>
<comment type="function">
    <text evidence="2">Hydrolyzes RNA 2',3'-cyclic phosphodiester to an RNA 2'-phosphomonoester.</text>
</comment>
<comment type="similarity">
    <text evidence="2">Belongs to the 2H phosphoesterase superfamily. ThpR family.</text>
</comment>
<organism evidence="3 4">
    <name type="scientific">Metabacillus lacus</name>
    <dbReference type="NCBI Taxonomy" id="1983721"/>
    <lineage>
        <taxon>Bacteria</taxon>
        <taxon>Bacillati</taxon>
        <taxon>Bacillota</taxon>
        <taxon>Bacilli</taxon>
        <taxon>Bacillales</taxon>
        <taxon>Bacillaceae</taxon>
        <taxon>Metabacillus</taxon>
    </lineage>
</organism>
<protein>
    <recommendedName>
        <fullName evidence="2">RNA 2',3'-cyclic phosphodiesterase</fullName>
        <shortName evidence="2">RNA 2',3'-CPDase</shortName>
        <ecNumber evidence="2">3.1.4.58</ecNumber>
    </recommendedName>
</protein>
<dbReference type="Proteomes" id="UP000448867">
    <property type="component" value="Unassembled WGS sequence"/>
</dbReference>
<gene>
    <name evidence="3" type="primary">thpR</name>
    <name evidence="3" type="ORF">GJU40_11120</name>
</gene>
<feature type="active site" description="Proton acceptor" evidence="2">
    <location>
        <position position="129"/>
    </location>
</feature>
<dbReference type="InterPro" id="IPR009097">
    <property type="entry name" value="Cyclic_Pdiesterase"/>
</dbReference>
<dbReference type="RefSeq" id="WP_154307859.1">
    <property type="nucleotide sequence ID" value="NZ_WKKI01000020.1"/>
</dbReference>
<evidence type="ECO:0000313" key="3">
    <source>
        <dbReference type="EMBL" id="MRX72699.1"/>
    </source>
</evidence>
<dbReference type="Gene3D" id="3.90.1140.10">
    <property type="entry name" value="Cyclic phosphodiesterase"/>
    <property type="match status" value="1"/>
</dbReference>
<dbReference type="OrthoDB" id="9789350at2"/>
<accession>A0A7X2IZY4</accession>
<dbReference type="NCBIfam" id="TIGR02258">
    <property type="entry name" value="2_5_ligase"/>
    <property type="match status" value="1"/>
</dbReference>
<dbReference type="SUPFAM" id="SSF55144">
    <property type="entry name" value="LigT-like"/>
    <property type="match status" value="1"/>
</dbReference>
<feature type="active site" description="Proton donor" evidence="2">
    <location>
        <position position="42"/>
    </location>
</feature>
<dbReference type="PANTHER" id="PTHR35561">
    <property type="entry name" value="RNA 2',3'-CYCLIC PHOSPHODIESTERASE"/>
    <property type="match status" value="1"/>
</dbReference>
<comment type="catalytic activity">
    <reaction evidence="2">
        <text>a 3'-end 2',3'-cyclophospho-ribonucleotide-RNA + H2O = a 3'-end 2'-phospho-ribonucleotide-RNA + H(+)</text>
        <dbReference type="Rhea" id="RHEA:11828"/>
        <dbReference type="Rhea" id="RHEA-COMP:10464"/>
        <dbReference type="Rhea" id="RHEA-COMP:17353"/>
        <dbReference type="ChEBI" id="CHEBI:15377"/>
        <dbReference type="ChEBI" id="CHEBI:15378"/>
        <dbReference type="ChEBI" id="CHEBI:83064"/>
        <dbReference type="ChEBI" id="CHEBI:173113"/>
        <dbReference type="EC" id="3.1.4.58"/>
    </reaction>
</comment>
<feature type="short sequence motif" description="HXTX 2" evidence="2">
    <location>
        <begin position="129"/>
        <end position="132"/>
    </location>
</feature>
<sequence length="188" mass="21294">MNNHFFIAAALPENLSLAIQNWHQQFFNKSDFHKWVHPLDYHITLAFLGSPSSSEQLKKTAESVMREAALLQPFSLEIHGAGTFGQNKAPRILWTGVKASQQLNELRQSVYSICEEHGFQLDKRSFNPHITLARKWKGAGEFKLPESAVTELNSSRFSFQVKEAVLLQTFMDETPKYKAAAEFPLEGG</sequence>
<dbReference type="PANTHER" id="PTHR35561:SF1">
    <property type="entry name" value="RNA 2',3'-CYCLIC PHOSPHODIESTERASE"/>
    <property type="match status" value="1"/>
</dbReference>
<dbReference type="AlphaFoldDB" id="A0A7X2IZY4"/>
<proteinExistence type="inferred from homology"/>
<name>A0A7X2IZY4_9BACI</name>
<dbReference type="GO" id="GO:0004113">
    <property type="term" value="F:2',3'-cyclic-nucleotide 3'-phosphodiesterase activity"/>
    <property type="evidence" value="ECO:0007669"/>
    <property type="project" value="InterPro"/>
</dbReference>
<feature type="short sequence motif" description="HXTX 1" evidence="2">
    <location>
        <begin position="42"/>
        <end position="45"/>
    </location>
</feature>
<dbReference type="HAMAP" id="MF_01940">
    <property type="entry name" value="RNA_CPDase"/>
    <property type="match status" value="1"/>
</dbReference>
<dbReference type="InterPro" id="IPR004175">
    <property type="entry name" value="RNA_CPDase"/>
</dbReference>
<dbReference type="GO" id="GO:0008664">
    <property type="term" value="F:RNA 2',3'-cyclic 3'-phosphodiesterase activity"/>
    <property type="evidence" value="ECO:0007669"/>
    <property type="project" value="UniProtKB-EC"/>
</dbReference>
<keyword evidence="1 2" id="KW-0378">Hydrolase</keyword>
<evidence type="ECO:0000256" key="1">
    <source>
        <dbReference type="ARBA" id="ARBA00022801"/>
    </source>
</evidence>